<keyword evidence="3" id="KW-1185">Reference proteome</keyword>
<evidence type="ECO:0000256" key="1">
    <source>
        <dbReference type="SAM" id="MobiDB-lite"/>
    </source>
</evidence>
<feature type="compositionally biased region" description="Low complexity" evidence="1">
    <location>
        <begin position="59"/>
        <end position="84"/>
    </location>
</feature>
<reference evidence="2" key="1">
    <citation type="submission" date="2020-08" db="EMBL/GenBank/DDBJ databases">
        <title>Multicomponent nature underlies the extraordinary mechanical properties of spider dragline silk.</title>
        <authorList>
            <person name="Kono N."/>
            <person name="Nakamura H."/>
            <person name="Mori M."/>
            <person name="Yoshida Y."/>
            <person name="Ohtoshi R."/>
            <person name="Malay A.D."/>
            <person name="Moran D.A.P."/>
            <person name="Tomita M."/>
            <person name="Numata K."/>
            <person name="Arakawa K."/>
        </authorList>
    </citation>
    <scope>NUCLEOTIDE SEQUENCE</scope>
</reference>
<protein>
    <submittedName>
        <fullName evidence="2">Uncharacterized protein</fullName>
    </submittedName>
</protein>
<dbReference type="EMBL" id="BMAU01021361">
    <property type="protein sequence ID" value="GFY22926.1"/>
    <property type="molecule type" value="Genomic_DNA"/>
</dbReference>
<gene>
    <name evidence="2" type="ORF">TNCV_2181871</name>
</gene>
<comment type="caution">
    <text evidence="2">The sequence shown here is derived from an EMBL/GenBank/DDBJ whole genome shotgun (WGS) entry which is preliminary data.</text>
</comment>
<accession>A0A8X6VV18</accession>
<feature type="region of interest" description="Disordered" evidence="1">
    <location>
        <begin position="58"/>
        <end position="89"/>
    </location>
</feature>
<name>A0A8X6VV18_TRICX</name>
<sequence>MKLLQELIKTLQIIINSKPSWVSIDRVKPAFVSQDFDFPRAPKINTVLKDITTSPKTVSKGQKQFSSSSKCLPSTTSTRTRSGRQNIKRDPHRIFLQKKRKIASRINMEEEAEKFYIIKGLKENRSIEIQLQSCSNIEELKEKMKLLDIQEKSKPNRNEVIYLKYLMTRIPYHTNQFAHRQQYGGWNWRSDQSQHPNTITGSIYNVYSSQLPSPY</sequence>
<proteinExistence type="predicted"/>
<dbReference type="AlphaFoldDB" id="A0A8X6VV18"/>
<evidence type="ECO:0000313" key="3">
    <source>
        <dbReference type="Proteomes" id="UP000887159"/>
    </source>
</evidence>
<dbReference type="Proteomes" id="UP000887159">
    <property type="component" value="Unassembled WGS sequence"/>
</dbReference>
<organism evidence="2 3">
    <name type="scientific">Trichonephila clavipes</name>
    <name type="common">Golden silk orbweaver</name>
    <name type="synonym">Nephila clavipes</name>
    <dbReference type="NCBI Taxonomy" id="2585209"/>
    <lineage>
        <taxon>Eukaryota</taxon>
        <taxon>Metazoa</taxon>
        <taxon>Ecdysozoa</taxon>
        <taxon>Arthropoda</taxon>
        <taxon>Chelicerata</taxon>
        <taxon>Arachnida</taxon>
        <taxon>Araneae</taxon>
        <taxon>Araneomorphae</taxon>
        <taxon>Entelegynae</taxon>
        <taxon>Araneoidea</taxon>
        <taxon>Nephilidae</taxon>
        <taxon>Trichonephila</taxon>
    </lineage>
</organism>
<evidence type="ECO:0000313" key="2">
    <source>
        <dbReference type="EMBL" id="GFY22926.1"/>
    </source>
</evidence>